<dbReference type="EMBL" id="JACLQD010000003">
    <property type="protein sequence ID" value="MBC2836437.1"/>
    <property type="molecule type" value="Genomic_DNA"/>
</dbReference>
<evidence type="ECO:0000313" key="3">
    <source>
        <dbReference type="EMBL" id="MBC2836437.1"/>
    </source>
</evidence>
<proteinExistence type="predicted"/>
<dbReference type="Proteomes" id="UP000555411">
    <property type="component" value="Unassembled WGS sequence"/>
</dbReference>
<dbReference type="PANTHER" id="PTHR38595">
    <property type="entry name" value="CYTOPLASMIC PROTEIN-RELATED"/>
    <property type="match status" value="1"/>
</dbReference>
<name>A0A842IAR7_9RHOB</name>
<evidence type="ECO:0000259" key="2">
    <source>
        <dbReference type="Pfam" id="PF04965"/>
    </source>
</evidence>
<dbReference type="RefSeq" id="WP_185798036.1">
    <property type="nucleotide sequence ID" value="NZ_JACLQD010000003.1"/>
</dbReference>
<dbReference type="Gene3D" id="3.10.450.40">
    <property type="match status" value="1"/>
</dbReference>
<dbReference type="SUPFAM" id="SSF160719">
    <property type="entry name" value="gpW/gp25-like"/>
    <property type="match status" value="1"/>
</dbReference>
<accession>A0A842IAR7</accession>
<dbReference type="InterPro" id="IPR007048">
    <property type="entry name" value="IraD/Gp25-like"/>
</dbReference>
<dbReference type="InterPro" id="IPR017737">
    <property type="entry name" value="TssE1-like"/>
</dbReference>
<dbReference type="NCBIfam" id="TIGR03357">
    <property type="entry name" value="VI_zyme"/>
    <property type="match status" value="1"/>
</dbReference>
<dbReference type="Pfam" id="PF04965">
    <property type="entry name" value="GPW_gp25"/>
    <property type="match status" value="1"/>
</dbReference>
<protein>
    <submittedName>
        <fullName evidence="3">Type VI secretion system baseplate subunit TssE</fullName>
    </submittedName>
</protein>
<keyword evidence="4" id="KW-1185">Reference proteome</keyword>
<reference evidence="3 4" key="1">
    <citation type="journal article" date="2017" name="Int. J. Syst. Evol. Microbiol.">
        <title>Gemmobacter straminiformis sp. nov., isolated from an artificial fountain.</title>
        <authorList>
            <person name="Kang J.Y."/>
            <person name="Kim M.J."/>
            <person name="Chun J."/>
            <person name="Son K.P."/>
            <person name="Jahng K.Y."/>
        </authorList>
    </citation>
    <scope>NUCLEOTIDE SEQUENCE [LARGE SCALE GENOMIC DNA]</scope>
    <source>
        <strain evidence="3 4">CAM-8</strain>
    </source>
</reference>
<evidence type="ECO:0000313" key="4">
    <source>
        <dbReference type="Proteomes" id="UP000555411"/>
    </source>
</evidence>
<dbReference type="AlphaFoldDB" id="A0A842IAR7"/>
<dbReference type="PANTHER" id="PTHR38595:SF1">
    <property type="entry name" value="TYPE VI SECRETION SYSTEM COMPONENT TSSE1"/>
    <property type="match status" value="1"/>
</dbReference>
<feature type="region of interest" description="Disordered" evidence="1">
    <location>
        <begin position="1"/>
        <end position="24"/>
    </location>
</feature>
<feature type="domain" description="IraD/Gp25-like" evidence="2">
    <location>
        <begin position="38"/>
        <end position="140"/>
    </location>
</feature>
<sequence>MAERNEERLQPSLLDRLTDNAPGDLRESRDDRVIDLRRLREIVQRDLSWLLNTSDNHLEIDAQKYPHAARSVLNYGISEIAGGYSTDSGASTIRASIQRAIERYEPRISAGSLDVRIRGEKEQSQAIVAFDIIAEMWAQPMPIELYLRSEIDLTSGQLKLERKT</sequence>
<organism evidence="3 4">
    <name type="scientific">Paragemmobacter straminiformis</name>
    <dbReference type="NCBI Taxonomy" id="2045119"/>
    <lineage>
        <taxon>Bacteria</taxon>
        <taxon>Pseudomonadati</taxon>
        <taxon>Pseudomonadota</taxon>
        <taxon>Alphaproteobacteria</taxon>
        <taxon>Rhodobacterales</taxon>
        <taxon>Paracoccaceae</taxon>
        <taxon>Paragemmobacter</taxon>
    </lineage>
</organism>
<comment type="caution">
    <text evidence="3">The sequence shown here is derived from an EMBL/GenBank/DDBJ whole genome shotgun (WGS) entry which is preliminary data.</text>
</comment>
<dbReference type="InterPro" id="IPR053176">
    <property type="entry name" value="T6SS_TssE1-like"/>
</dbReference>
<gene>
    <name evidence="3" type="primary">tssE</name>
    <name evidence="3" type="ORF">H7F16_13035</name>
</gene>
<evidence type="ECO:0000256" key="1">
    <source>
        <dbReference type="SAM" id="MobiDB-lite"/>
    </source>
</evidence>